<accession>A0A1X2HFG2</accession>
<sequence>MDAEDDQRQPSHSDINWAKLTIGDVTPGRTRPRRLTGASLAVDLSGRALIKLSPSIGYLDNLTKLNLSHNQMSSLPRTIGYLRNLRVLNTSHNQLETLPDTISFLTKLTAINIAHNRVTALPSSIGSLPKLVVIIANDNQLTELPQEIANLHDLISLNIANNPLRYLPAGIGSLKTLRKLIVEGCSFDTEFNYALNHDPPSLFEICARAAVKNEITVPAFLSEHIKEYFAKEQTCSFCGGPFFESSVTRGRFIERNARQQIALQYRLCSAHWGDEDDRLLAMFASPPESS</sequence>
<dbReference type="PRINTS" id="PR00019">
    <property type="entry name" value="LEURICHRPT"/>
</dbReference>
<dbReference type="Pfam" id="PF13855">
    <property type="entry name" value="LRR_8"/>
    <property type="match status" value="1"/>
</dbReference>
<evidence type="ECO:0000256" key="2">
    <source>
        <dbReference type="ARBA" id="ARBA00022737"/>
    </source>
</evidence>
<dbReference type="SMART" id="SM00364">
    <property type="entry name" value="LRR_BAC"/>
    <property type="match status" value="5"/>
</dbReference>
<dbReference type="InterPro" id="IPR003591">
    <property type="entry name" value="Leu-rich_rpt_typical-subtyp"/>
</dbReference>
<dbReference type="InterPro" id="IPR001611">
    <property type="entry name" value="Leu-rich_rpt"/>
</dbReference>
<organism evidence="3 4">
    <name type="scientific">Syncephalastrum racemosum</name>
    <name type="common">Filamentous fungus</name>
    <dbReference type="NCBI Taxonomy" id="13706"/>
    <lineage>
        <taxon>Eukaryota</taxon>
        <taxon>Fungi</taxon>
        <taxon>Fungi incertae sedis</taxon>
        <taxon>Mucoromycota</taxon>
        <taxon>Mucoromycotina</taxon>
        <taxon>Mucoromycetes</taxon>
        <taxon>Mucorales</taxon>
        <taxon>Syncephalastraceae</taxon>
        <taxon>Syncephalastrum</taxon>
    </lineage>
</organism>
<dbReference type="GO" id="GO:0005737">
    <property type="term" value="C:cytoplasm"/>
    <property type="evidence" value="ECO:0007669"/>
    <property type="project" value="TreeGrafter"/>
</dbReference>
<dbReference type="EMBL" id="MCGN01000004">
    <property type="protein sequence ID" value="ORY97661.1"/>
    <property type="molecule type" value="Genomic_DNA"/>
</dbReference>
<dbReference type="PANTHER" id="PTHR48051">
    <property type="match status" value="1"/>
</dbReference>
<comment type="caution">
    <text evidence="3">The sequence shown here is derived from an EMBL/GenBank/DDBJ whole genome shotgun (WGS) entry which is preliminary data.</text>
</comment>
<evidence type="ECO:0000313" key="3">
    <source>
        <dbReference type="EMBL" id="ORY97661.1"/>
    </source>
</evidence>
<name>A0A1X2HFG2_SYNRA</name>
<dbReference type="OrthoDB" id="660555at2759"/>
<keyword evidence="4" id="KW-1185">Reference proteome</keyword>
<protein>
    <submittedName>
        <fullName evidence="3">Uncharacterized protein</fullName>
    </submittedName>
</protein>
<dbReference type="AlphaFoldDB" id="A0A1X2HFG2"/>
<dbReference type="InParanoid" id="A0A1X2HFG2"/>
<reference evidence="3 4" key="1">
    <citation type="submission" date="2016-07" db="EMBL/GenBank/DDBJ databases">
        <title>Pervasive Adenine N6-methylation of Active Genes in Fungi.</title>
        <authorList>
            <consortium name="DOE Joint Genome Institute"/>
            <person name="Mondo S.J."/>
            <person name="Dannebaum R.O."/>
            <person name="Kuo R.C."/>
            <person name="Labutti K."/>
            <person name="Haridas S."/>
            <person name="Kuo A."/>
            <person name="Salamov A."/>
            <person name="Ahrendt S.R."/>
            <person name="Lipzen A."/>
            <person name="Sullivan W."/>
            <person name="Andreopoulos W.B."/>
            <person name="Clum A."/>
            <person name="Lindquist E."/>
            <person name="Daum C."/>
            <person name="Ramamoorthy G.K."/>
            <person name="Gryganskyi A."/>
            <person name="Culley D."/>
            <person name="Magnuson J.K."/>
            <person name="James T.Y."/>
            <person name="O'Malley M.A."/>
            <person name="Stajich J.E."/>
            <person name="Spatafora J.W."/>
            <person name="Visel A."/>
            <person name="Grigoriev I.V."/>
        </authorList>
    </citation>
    <scope>NUCLEOTIDE SEQUENCE [LARGE SCALE GENOMIC DNA]</scope>
    <source>
        <strain evidence="3 4">NRRL 2496</strain>
    </source>
</reference>
<dbReference type="STRING" id="13706.A0A1X2HFG2"/>
<evidence type="ECO:0000313" key="4">
    <source>
        <dbReference type="Proteomes" id="UP000242180"/>
    </source>
</evidence>
<dbReference type="SMART" id="SM00369">
    <property type="entry name" value="LRR_TYP"/>
    <property type="match status" value="5"/>
</dbReference>
<dbReference type="OMA" id="INIAHNR"/>
<proteinExistence type="predicted"/>
<evidence type="ECO:0000256" key="1">
    <source>
        <dbReference type="ARBA" id="ARBA00022614"/>
    </source>
</evidence>
<dbReference type="SUPFAM" id="SSF52058">
    <property type="entry name" value="L domain-like"/>
    <property type="match status" value="1"/>
</dbReference>
<feature type="non-terminal residue" evidence="3">
    <location>
        <position position="290"/>
    </location>
</feature>
<dbReference type="PANTHER" id="PTHR48051:SF1">
    <property type="entry name" value="RAS SUPPRESSOR PROTEIN 1"/>
    <property type="match status" value="1"/>
</dbReference>
<dbReference type="PROSITE" id="PS51450">
    <property type="entry name" value="LRR"/>
    <property type="match status" value="2"/>
</dbReference>
<dbReference type="Proteomes" id="UP000242180">
    <property type="component" value="Unassembled WGS sequence"/>
</dbReference>
<keyword evidence="2" id="KW-0677">Repeat</keyword>
<dbReference type="InterPro" id="IPR050216">
    <property type="entry name" value="LRR_domain-containing"/>
</dbReference>
<gene>
    <name evidence="3" type="ORF">BCR43DRAFT_437760</name>
</gene>
<dbReference type="InterPro" id="IPR032675">
    <property type="entry name" value="LRR_dom_sf"/>
</dbReference>
<keyword evidence="1" id="KW-0433">Leucine-rich repeat</keyword>
<dbReference type="Gene3D" id="3.80.10.10">
    <property type="entry name" value="Ribonuclease Inhibitor"/>
    <property type="match status" value="1"/>
</dbReference>